<feature type="compositionally biased region" description="Acidic residues" evidence="2">
    <location>
        <begin position="1231"/>
        <end position="1242"/>
    </location>
</feature>
<proteinExistence type="predicted"/>
<feature type="compositionally biased region" description="Low complexity" evidence="2">
    <location>
        <begin position="316"/>
        <end position="335"/>
    </location>
</feature>
<feature type="compositionally biased region" description="Acidic residues" evidence="2">
    <location>
        <begin position="263"/>
        <end position="283"/>
    </location>
</feature>
<feature type="domain" description="F-box/LRR-repeat protein 15-like leucin rich repeat" evidence="4">
    <location>
        <begin position="797"/>
        <end position="910"/>
    </location>
</feature>
<evidence type="ECO:0000313" key="5">
    <source>
        <dbReference type="EMBL" id="GAA97197.1"/>
    </source>
</evidence>
<dbReference type="SMART" id="SM00367">
    <property type="entry name" value="LRR_CC"/>
    <property type="match status" value="12"/>
</dbReference>
<dbReference type="Pfam" id="PF12937">
    <property type="entry name" value="F-box-like"/>
    <property type="match status" value="1"/>
</dbReference>
<dbReference type="GO" id="GO:0005737">
    <property type="term" value="C:cytoplasm"/>
    <property type="evidence" value="ECO:0007669"/>
    <property type="project" value="TreeGrafter"/>
</dbReference>
<evidence type="ECO:0000313" key="6">
    <source>
        <dbReference type="Proteomes" id="UP000009131"/>
    </source>
</evidence>
<feature type="compositionally biased region" description="Basic residues" evidence="2">
    <location>
        <begin position="123"/>
        <end position="133"/>
    </location>
</feature>
<dbReference type="Pfam" id="PF25372">
    <property type="entry name" value="DUF7885"/>
    <property type="match status" value="2"/>
</dbReference>
<dbReference type="PANTHER" id="PTHR13382">
    <property type="entry name" value="MITOCHONDRIAL ATP SYNTHASE COUPLING FACTOR B"/>
    <property type="match status" value="1"/>
</dbReference>
<feature type="compositionally biased region" description="Polar residues" evidence="2">
    <location>
        <begin position="36"/>
        <end position="52"/>
    </location>
</feature>
<feature type="compositionally biased region" description="Low complexity" evidence="2">
    <location>
        <begin position="16"/>
        <end position="30"/>
    </location>
</feature>
<protein>
    <submittedName>
        <fullName evidence="5">Uncharacterized protein</fullName>
    </submittedName>
</protein>
<feature type="compositionally biased region" description="Acidic residues" evidence="2">
    <location>
        <begin position="95"/>
        <end position="104"/>
    </location>
</feature>
<evidence type="ECO:0000259" key="3">
    <source>
        <dbReference type="Pfam" id="PF12937"/>
    </source>
</evidence>
<reference evidence="5 6" key="2">
    <citation type="journal article" date="2012" name="Open Biol.">
        <title>Characteristics of nucleosomes and linker DNA regions on the genome of the basidiomycete Mixia osmundae revealed by mono- and dinucleosome mapping.</title>
        <authorList>
            <person name="Nishida H."/>
            <person name="Kondo S."/>
            <person name="Matsumoto T."/>
            <person name="Suzuki Y."/>
            <person name="Yoshikawa H."/>
            <person name="Taylor T.D."/>
            <person name="Sugiyama J."/>
        </authorList>
    </citation>
    <scope>NUCLEOTIDE SEQUENCE [LARGE SCALE GENOMIC DNA]</scope>
    <source>
        <strain evidence="6">CBS 9802 / IAM 14324 / JCM 22182 / KY 12970</strain>
    </source>
</reference>
<dbReference type="HOGENOM" id="CLU_265823_0_0_1"/>
<evidence type="ECO:0000256" key="2">
    <source>
        <dbReference type="SAM" id="MobiDB-lite"/>
    </source>
</evidence>
<feature type="compositionally biased region" description="Polar residues" evidence="2">
    <location>
        <begin position="73"/>
        <end position="91"/>
    </location>
</feature>
<feature type="region of interest" description="Disordered" evidence="2">
    <location>
        <begin position="1183"/>
        <end position="1250"/>
    </location>
</feature>
<dbReference type="RefSeq" id="XP_014571122.1">
    <property type="nucleotide sequence ID" value="XM_014715636.1"/>
</dbReference>
<organism evidence="5 6">
    <name type="scientific">Mixia osmundae (strain CBS 9802 / IAM 14324 / JCM 22182 / KY 12970)</name>
    <dbReference type="NCBI Taxonomy" id="764103"/>
    <lineage>
        <taxon>Eukaryota</taxon>
        <taxon>Fungi</taxon>
        <taxon>Dikarya</taxon>
        <taxon>Basidiomycota</taxon>
        <taxon>Pucciniomycotina</taxon>
        <taxon>Mixiomycetes</taxon>
        <taxon>Mixiales</taxon>
        <taxon>Mixiaceae</taxon>
        <taxon>Mixia</taxon>
    </lineage>
</organism>
<dbReference type="AlphaFoldDB" id="G7E316"/>
<feature type="compositionally biased region" description="Low complexity" evidence="2">
    <location>
        <begin position="1206"/>
        <end position="1219"/>
    </location>
</feature>
<dbReference type="SUPFAM" id="SSF81383">
    <property type="entry name" value="F-box domain"/>
    <property type="match status" value="1"/>
</dbReference>
<evidence type="ECO:0000259" key="4">
    <source>
        <dbReference type="Pfam" id="PF25372"/>
    </source>
</evidence>
<dbReference type="EMBL" id="BABT02000117">
    <property type="protein sequence ID" value="GAA97197.1"/>
    <property type="molecule type" value="Genomic_DNA"/>
</dbReference>
<comment type="caution">
    <text evidence="5">The sequence shown here is derived from an EMBL/GenBank/DDBJ whole genome shotgun (WGS) entry which is preliminary data.</text>
</comment>
<evidence type="ECO:0000256" key="1">
    <source>
        <dbReference type="ARBA" id="ARBA00022786"/>
    </source>
</evidence>
<dbReference type="eggNOG" id="KOG1947">
    <property type="taxonomic scope" value="Eukaryota"/>
</dbReference>
<dbReference type="InterPro" id="IPR032675">
    <property type="entry name" value="LRR_dom_sf"/>
</dbReference>
<gene>
    <name evidence="5" type="primary">Mo03873</name>
    <name evidence="5" type="ORF">E5Q_03873</name>
</gene>
<dbReference type="OrthoDB" id="10257471at2759"/>
<sequence>MVSGSPMDQRLDQFRSSPAPSGSAGSSSASVYHDSLAQSEAMSRSNSLQRSRSGGMLAVDTQRTPEEHEPGQLGSSHLASPSPSMQSQSHNSQTTDDEDDESEDQAGTTVHSAREVEVDRISRRLSRRIHTHSQSHGSSSTPLSATEPPSAGRAGESAEEESGEESTVEVEEDEDEEEDGDYRKRITLPALATPTASMATPWPFGAILHNANTADDDDEEIIAASQDETSREPSTPVLDYRATRAAHSNTGGSSRRRVADPLLDGDDSTSVDFERDEEFEDEENSRPTAATRQRRRNTLRAGEARTLSLEAASGMSTSETSSPAVSPSTTTTTIPGEEEMNKRSEDFDEMSMVLAGAEGANGQITDPAKLPHEILLAILRLVTSTKDLQSCLLVCKSWCQCGVELLWHRPMFARVTSLLKMLVILRWPKQTFHYSSFVRKLNFSTLASDMSDQILSRIACCERLERLTLINCTEITDNSLATVLSHCHNIVALDLTDCKLITDKSILVAARHLSRLQGVNLGGCKELTDISLNQLALNCRLLRRVKLRHLQNISCVPIVLFSQNCPLLLEVDTLSCPQISDASLWALWRYSTHLRELSLNYCVNITDAAFPIRHGPSPSRLFIGEAGAYLAREEALRQDQLDLIGPLAERAYESVTTAPQAEVEAVTDAVLSEYTKLQSVVPPPAVALGNHSVESFRGRGEQSGSPGTQPAPHSRSQGARDGRSNARPTTSFGLPMVHITSKNFEHLRYLDMTGLNKITDAAIASIVANMPRIRNLILCKCTNLTDESIYSICKLGKHLQFLHLGHVGRLTDSAITMLTRRCTRLRYIDVACCPLLTDMSVQEMAAGLTKLKRIGLVRVTNLTDLAISALMQRSSLERVHLSYCENISVPAIHALLQQLRRLTHLSLTGVPAFRRPELQLFCRSPPDGFNTHQRQAFCVYSGEGVRQLRDHLARTTGSVGQLAAFGQRERHMDRMGDRVERFHGDLAERIHAERAQAERFNLNLERTQSDLTMRRELGAMQLDNGDRAEMEEDDQTILLRGELDGRGRPDDAMRFDPAQTDLLRVRLQEHRLAAEAVAQAATTAPPNGPQAPRDFRFLGPPLHMPGPVQLAAQRDAEPAGNRQVMTEGQQRDHFANVQRVFQRLPLREQEPMPGYLPNSIRETSQGFPEYRFLDLAGRGSLDLPDATLSRDTAPSSSRDIWQGTTAQQQAHLAMLQQRHAQGHEPGRAQQDADDEDDFEDDEGRLMDLDR</sequence>
<feature type="domain" description="F-box" evidence="3">
    <location>
        <begin position="369"/>
        <end position="411"/>
    </location>
</feature>
<feature type="compositionally biased region" description="Polar residues" evidence="2">
    <location>
        <begin position="1189"/>
        <end position="1205"/>
    </location>
</feature>
<feature type="compositionally biased region" description="Low complexity" evidence="2">
    <location>
        <begin position="134"/>
        <end position="155"/>
    </location>
</feature>
<feature type="domain" description="F-box/LRR-repeat protein 15-like leucin rich repeat" evidence="4">
    <location>
        <begin position="447"/>
        <end position="609"/>
    </location>
</feature>
<name>G7E316_MIXOS</name>
<dbReference type="InParanoid" id="G7E316"/>
<dbReference type="InterPro" id="IPR057207">
    <property type="entry name" value="FBXL15_LRR"/>
</dbReference>
<accession>G7E316</accession>
<dbReference type="STRING" id="764103.G7E316"/>
<dbReference type="Proteomes" id="UP000009131">
    <property type="component" value="Unassembled WGS sequence"/>
</dbReference>
<dbReference type="PANTHER" id="PTHR13382:SF67">
    <property type="entry name" value="SCF E3 UBIQUITIN LIGASE COMPLEX F-BOX PROTEIN POF2"/>
    <property type="match status" value="1"/>
</dbReference>
<keyword evidence="6" id="KW-1185">Reference proteome</keyword>
<feature type="compositionally biased region" description="Acidic residues" evidence="2">
    <location>
        <begin position="157"/>
        <end position="180"/>
    </location>
</feature>
<feature type="region of interest" description="Disordered" evidence="2">
    <location>
        <begin position="695"/>
        <end position="733"/>
    </location>
</feature>
<dbReference type="InterPro" id="IPR001810">
    <property type="entry name" value="F-box_dom"/>
</dbReference>
<dbReference type="Gene3D" id="3.80.10.10">
    <property type="entry name" value="Ribonuclease Inhibitor"/>
    <property type="match status" value="2"/>
</dbReference>
<dbReference type="InterPro" id="IPR050648">
    <property type="entry name" value="F-box_LRR-repeat"/>
</dbReference>
<reference evidence="5 6" key="1">
    <citation type="journal article" date="2011" name="J. Gen. Appl. Microbiol.">
        <title>Draft genome sequencing of the enigmatic basidiomycete Mixia osmundae.</title>
        <authorList>
            <person name="Nishida H."/>
            <person name="Nagatsuka Y."/>
            <person name="Sugiyama J."/>
        </authorList>
    </citation>
    <scope>NUCLEOTIDE SEQUENCE [LARGE SCALE GENOMIC DNA]</scope>
    <source>
        <strain evidence="6">CBS 9802 / IAM 14324 / JCM 22182 / KY 12970</strain>
    </source>
</reference>
<dbReference type="InterPro" id="IPR006553">
    <property type="entry name" value="Leu-rich_rpt_Cys-con_subtyp"/>
</dbReference>
<dbReference type="SUPFAM" id="SSF52047">
    <property type="entry name" value="RNI-like"/>
    <property type="match status" value="2"/>
</dbReference>
<feature type="region of interest" description="Disordered" evidence="2">
    <location>
        <begin position="1"/>
        <end position="198"/>
    </location>
</feature>
<feature type="compositionally biased region" description="Basic and acidic residues" evidence="2">
    <location>
        <begin position="112"/>
        <end position="122"/>
    </location>
</feature>
<keyword evidence="1" id="KW-0833">Ubl conjugation pathway</keyword>
<feature type="region of interest" description="Disordered" evidence="2">
    <location>
        <begin position="224"/>
        <end position="340"/>
    </location>
</feature>
<dbReference type="InterPro" id="IPR036047">
    <property type="entry name" value="F-box-like_dom_sf"/>
</dbReference>